<dbReference type="Proteomes" id="UP000190285">
    <property type="component" value="Unassembled WGS sequence"/>
</dbReference>
<gene>
    <name evidence="1" type="ORF">SAMN02194393_02359</name>
</gene>
<dbReference type="AlphaFoldDB" id="A0A1T5L257"/>
<accession>A0A1T5L257</accession>
<reference evidence="1 2" key="1">
    <citation type="submission" date="2017-02" db="EMBL/GenBank/DDBJ databases">
        <authorList>
            <person name="Peterson S.W."/>
        </authorList>
    </citation>
    <scope>NUCLEOTIDE SEQUENCE [LARGE SCALE GENOMIC DNA]</scope>
    <source>
        <strain evidence="1 2">M1</strain>
    </source>
</reference>
<name>A0A1T5L257_9FIRM</name>
<dbReference type="EMBL" id="FUZT01000005">
    <property type="protein sequence ID" value="SKC70013.1"/>
    <property type="molecule type" value="Genomic_DNA"/>
</dbReference>
<dbReference type="InterPro" id="IPR027972">
    <property type="entry name" value="DUF4489"/>
</dbReference>
<dbReference type="Pfam" id="PF14879">
    <property type="entry name" value="DUF4489"/>
    <property type="match status" value="1"/>
</dbReference>
<sequence>MSIEYYDWKRKDNNKDCVQCKPAGHQLPKPIIMACGQGNGFTFADNGESISLTSPNQAGRPKTLGTVVIDTTCLCKPAVKIEFASNVHFVPFNRGAGFGTIKFEFELVRKCDNGNETSLNSWLFEITEEDDNFAQTFSFIYCDCNSCPGCCEYFVRCVPMELDECSFSVTNCHIAAFAQSSCDK</sequence>
<organism evidence="1 2">
    <name type="scientific">Maledivibacter halophilus</name>
    <dbReference type="NCBI Taxonomy" id="36842"/>
    <lineage>
        <taxon>Bacteria</taxon>
        <taxon>Bacillati</taxon>
        <taxon>Bacillota</taxon>
        <taxon>Clostridia</taxon>
        <taxon>Peptostreptococcales</taxon>
        <taxon>Caminicellaceae</taxon>
        <taxon>Maledivibacter</taxon>
    </lineage>
</organism>
<evidence type="ECO:0000313" key="1">
    <source>
        <dbReference type="EMBL" id="SKC70013.1"/>
    </source>
</evidence>
<dbReference type="RefSeq" id="WP_079491851.1">
    <property type="nucleotide sequence ID" value="NZ_FUZT01000005.1"/>
</dbReference>
<protein>
    <recommendedName>
        <fullName evidence="3">DUF4489 domain-containing protein</fullName>
    </recommendedName>
</protein>
<evidence type="ECO:0000313" key="2">
    <source>
        <dbReference type="Proteomes" id="UP000190285"/>
    </source>
</evidence>
<proteinExistence type="predicted"/>
<dbReference type="OrthoDB" id="1912442at2"/>
<evidence type="ECO:0008006" key="3">
    <source>
        <dbReference type="Google" id="ProtNLM"/>
    </source>
</evidence>
<keyword evidence="2" id="KW-1185">Reference proteome</keyword>